<sequence length="383" mass="44286">MKIVYCIAATHNSGGMERVLTNKANELVRRGYTVVIVTTDQNGKPAYFDVDPRIHCYDLDINYVDEQGKGPITKTLNYLRKQRLHRKKLTALLTKLQPDVVVSMFDHDVSFLYKVQEGSKKVLEIHFSRFKRIQYNRTGIWRMIDRWRSRQDVSLAKKYDRFVVLTEEDKGYWGALPNMLVIPNANSFESLGDAPLTAKRVIAVGRYDYQKGFDELIQVWHLVHACHPDWRLDIFGKGPLQEKLQRQIEALGLGETVSLRAPVQHIEQEYMASSILAMTSRYEGLPMTLLEAQACGLPLVAYACKCGPRDIIVDGKNGYLLMEYDRQGMANRLMEIMENDDLRAHMGKASREKSILFSKDRVMQQWIQLFEELNQQMGRHDHE</sequence>
<dbReference type="InterPro" id="IPR001296">
    <property type="entry name" value="Glyco_trans_1"/>
</dbReference>
<dbReference type="Pfam" id="PF00534">
    <property type="entry name" value="Glycos_transf_1"/>
    <property type="match status" value="1"/>
</dbReference>
<reference evidence="4" key="1">
    <citation type="journal article" date="2019" name="Int. J. Syst. Evol. Microbiol.">
        <title>The Global Catalogue of Microorganisms (GCM) 10K type strain sequencing project: providing services to taxonomists for standard genome sequencing and annotation.</title>
        <authorList>
            <consortium name="The Broad Institute Genomics Platform"/>
            <consortium name="The Broad Institute Genome Sequencing Center for Infectious Disease"/>
            <person name="Wu L."/>
            <person name="Ma J."/>
        </authorList>
    </citation>
    <scope>NUCLEOTIDE SEQUENCE [LARGE SCALE GENOMIC DNA]</scope>
    <source>
        <strain evidence="4">KCTC 42662</strain>
    </source>
</reference>
<dbReference type="PANTHER" id="PTHR12526:SF630">
    <property type="entry name" value="GLYCOSYLTRANSFERASE"/>
    <property type="match status" value="1"/>
</dbReference>
<feature type="domain" description="Glycosyl transferase family 1" evidence="1">
    <location>
        <begin position="196"/>
        <end position="352"/>
    </location>
</feature>
<keyword evidence="4" id="KW-1185">Reference proteome</keyword>
<gene>
    <name evidence="3" type="ORF">ACFSR5_20010</name>
</gene>
<dbReference type="PANTHER" id="PTHR12526">
    <property type="entry name" value="GLYCOSYLTRANSFERASE"/>
    <property type="match status" value="1"/>
</dbReference>
<keyword evidence="3" id="KW-0328">Glycosyltransferase</keyword>
<keyword evidence="3" id="KW-0808">Transferase</keyword>
<evidence type="ECO:0000259" key="1">
    <source>
        <dbReference type="Pfam" id="PF00534"/>
    </source>
</evidence>
<feature type="domain" description="Glycosyltransferase subfamily 4-like N-terminal" evidence="2">
    <location>
        <begin position="14"/>
        <end position="184"/>
    </location>
</feature>
<dbReference type="Proteomes" id="UP001597545">
    <property type="component" value="Unassembled WGS sequence"/>
</dbReference>
<dbReference type="SUPFAM" id="SSF53756">
    <property type="entry name" value="UDP-Glycosyltransferase/glycogen phosphorylase"/>
    <property type="match status" value="1"/>
</dbReference>
<evidence type="ECO:0000313" key="3">
    <source>
        <dbReference type="EMBL" id="MFD2549941.1"/>
    </source>
</evidence>
<proteinExistence type="predicted"/>
<dbReference type="InterPro" id="IPR028098">
    <property type="entry name" value="Glyco_trans_4-like_N"/>
</dbReference>
<dbReference type="RefSeq" id="WP_380906322.1">
    <property type="nucleotide sequence ID" value="NZ_JBHUEG010000018.1"/>
</dbReference>
<evidence type="ECO:0000313" key="4">
    <source>
        <dbReference type="Proteomes" id="UP001597545"/>
    </source>
</evidence>
<accession>A0ABW5KLT7</accession>
<dbReference type="GO" id="GO:0016757">
    <property type="term" value="F:glycosyltransferase activity"/>
    <property type="evidence" value="ECO:0007669"/>
    <property type="project" value="UniProtKB-KW"/>
</dbReference>
<dbReference type="Gene3D" id="3.40.50.2000">
    <property type="entry name" value="Glycogen Phosphorylase B"/>
    <property type="match status" value="2"/>
</dbReference>
<name>A0ABW5KLT7_9SPHI</name>
<dbReference type="Pfam" id="PF13439">
    <property type="entry name" value="Glyco_transf_4"/>
    <property type="match status" value="1"/>
</dbReference>
<dbReference type="CDD" id="cd03820">
    <property type="entry name" value="GT4_AmsD-like"/>
    <property type="match status" value="1"/>
</dbReference>
<protein>
    <submittedName>
        <fullName evidence="3">Glycosyltransferase family 4 protein</fullName>
        <ecNumber evidence="3">2.4.-.-</ecNumber>
    </submittedName>
</protein>
<organism evidence="3 4">
    <name type="scientific">Sphingobacterium suaedae</name>
    <dbReference type="NCBI Taxonomy" id="1686402"/>
    <lineage>
        <taxon>Bacteria</taxon>
        <taxon>Pseudomonadati</taxon>
        <taxon>Bacteroidota</taxon>
        <taxon>Sphingobacteriia</taxon>
        <taxon>Sphingobacteriales</taxon>
        <taxon>Sphingobacteriaceae</taxon>
        <taxon>Sphingobacterium</taxon>
    </lineage>
</organism>
<comment type="caution">
    <text evidence="3">The sequence shown here is derived from an EMBL/GenBank/DDBJ whole genome shotgun (WGS) entry which is preliminary data.</text>
</comment>
<evidence type="ECO:0000259" key="2">
    <source>
        <dbReference type="Pfam" id="PF13439"/>
    </source>
</evidence>
<dbReference type="EMBL" id="JBHULR010000021">
    <property type="protein sequence ID" value="MFD2549941.1"/>
    <property type="molecule type" value="Genomic_DNA"/>
</dbReference>
<dbReference type="EC" id="2.4.-.-" evidence="3"/>